<dbReference type="EMBL" id="JAKWBL010000001">
    <property type="protein sequence ID" value="MCH5597278.1"/>
    <property type="molecule type" value="Genomic_DNA"/>
</dbReference>
<evidence type="ECO:0000313" key="2">
    <source>
        <dbReference type="Proteomes" id="UP001202248"/>
    </source>
</evidence>
<dbReference type="SUPFAM" id="SSF158446">
    <property type="entry name" value="IVS-encoded protein-like"/>
    <property type="match status" value="1"/>
</dbReference>
<organism evidence="1 2">
    <name type="scientific">Niabella ginsengisoli</name>
    <dbReference type="NCBI Taxonomy" id="522298"/>
    <lineage>
        <taxon>Bacteria</taxon>
        <taxon>Pseudomonadati</taxon>
        <taxon>Bacteroidota</taxon>
        <taxon>Chitinophagia</taxon>
        <taxon>Chitinophagales</taxon>
        <taxon>Chitinophagaceae</taxon>
        <taxon>Niabella</taxon>
    </lineage>
</organism>
<gene>
    <name evidence="1" type="ORF">MKP09_04855</name>
</gene>
<accession>A0ABS9SFY7</accession>
<proteinExistence type="predicted"/>
<dbReference type="Gene3D" id="1.20.1440.60">
    <property type="entry name" value="23S rRNA-intervening sequence"/>
    <property type="match status" value="1"/>
</dbReference>
<keyword evidence="2" id="KW-1185">Reference proteome</keyword>
<comment type="caution">
    <text evidence="1">The sequence shown here is derived from an EMBL/GenBank/DDBJ whole genome shotgun (WGS) entry which is preliminary data.</text>
</comment>
<name>A0ABS9SFY7_9BACT</name>
<sequence>MADGKIYNLEERSEKFSLTVRDFCVNVKKDVINIEYIKQLIRAADSVGANYIEVNDNVGAKDAAMKFKICKREAKESRYWLRHILSYGNLDLEATRCGLLKEAEELMLIFCSYSPKTWRRLEIRI</sequence>
<dbReference type="NCBIfam" id="TIGR02436">
    <property type="entry name" value="four helix bundle protein"/>
    <property type="match status" value="1"/>
</dbReference>
<evidence type="ECO:0000313" key="1">
    <source>
        <dbReference type="EMBL" id="MCH5597278.1"/>
    </source>
</evidence>
<dbReference type="InterPro" id="IPR012657">
    <property type="entry name" value="23S_rRNA-intervening_sequence"/>
</dbReference>
<dbReference type="InterPro" id="IPR036583">
    <property type="entry name" value="23S_rRNA_IVS_sf"/>
</dbReference>
<dbReference type="Pfam" id="PF05635">
    <property type="entry name" value="23S_rRNA_IVP"/>
    <property type="match status" value="1"/>
</dbReference>
<dbReference type="RefSeq" id="WP_240826673.1">
    <property type="nucleotide sequence ID" value="NZ_JAKWBL010000001.1"/>
</dbReference>
<reference evidence="1 2" key="1">
    <citation type="submission" date="2022-02" db="EMBL/GenBank/DDBJ databases">
        <authorList>
            <person name="Min J."/>
        </authorList>
    </citation>
    <scope>NUCLEOTIDE SEQUENCE [LARGE SCALE GENOMIC DNA]</scope>
    <source>
        <strain evidence="1 2">GR10-1</strain>
    </source>
</reference>
<protein>
    <submittedName>
        <fullName evidence="1">Four helix bundle protein</fullName>
    </submittedName>
</protein>
<dbReference type="Proteomes" id="UP001202248">
    <property type="component" value="Unassembled WGS sequence"/>
</dbReference>